<comment type="caution">
    <text evidence="10">The sequence shown here is derived from an EMBL/GenBank/DDBJ whole genome shotgun (WGS) entry which is preliminary data.</text>
</comment>
<dbReference type="InterPro" id="IPR003697">
    <property type="entry name" value="Maf-like"/>
</dbReference>
<dbReference type="SUPFAM" id="SSF52972">
    <property type="entry name" value="ITPase-like"/>
    <property type="match status" value="1"/>
</dbReference>
<dbReference type="FunFam" id="3.90.950.10:FF:000005">
    <property type="entry name" value="7-methyl-GTP pyrophosphatase"/>
    <property type="match status" value="1"/>
</dbReference>
<keyword evidence="2 9" id="KW-0963">Cytoplasm</keyword>
<proteinExistence type="inferred from homology"/>
<name>A0A2N8RJM7_STUST</name>
<dbReference type="PANTHER" id="PTHR43213">
    <property type="entry name" value="BIFUNCTIONAL DTTP/UTP PYROPHOSPHATASE/METHYLTRANSFERASE PROTEIN-RELATED"/>
    <property type="match status" value="1"/>
</dbReference>
<comment type="caution">
    <text evidence="9">Lacks conserved residue(s) required for the propagation of feature annotation.</text>
</comment>
<feature type="site" description="Important for substrate specificity" evidence="9">
    <location>
        <position position="12"/>
    </location>
</feature>
<dbReference type="CDD" id="cd00555">
    <property type="entry name" value="Maf"/>
    <property type="match status" value="1"/>
</dbReference>
<dbReference type="Pfam" id="PF02545">
    <property type="entry name" value="Maf"/>
    <property type="match status" value="1"/>
</dbReference>
<dbReference type="GO" id="GO:0009117">
    <property type="term" value="P:nucleotide metabolic process"/>
    <property type="evidence" value="ECO:0007669"/>
    <property type="project" value="UniProtKB-KW"/>
</dbReference>
<feature type="site" description="Important for substrate specificity" evidence="9">
    <location>
        <position position="154"/>
    </location>
</feature>
<evidence type="ECO:0000313" key="10">
    <source>
        <dbReference type="EMBL" id="PNF61292.1"/>
    </source>
</evidence>
<evidence type="ECO:0000256" key="3">
    <source>
        <dbReference type="ARBA" id="ARBA00022801"/>
    </source>
</evidence>
<dbReference type="EC" id="3.6.1.-" evidence="9"/>
<accession>A0A2N8RJM7</accession>
<feature type="active site" description="Proton acceptor" evidence="9">
    <location>
        <position position="69"/>
    </location>
</feature>
<dbReference type="GO" id="GO:0047429">
    <property type="term" value="F:nucleoside triphosphate diphosphatase activity"/>
    <property type="evidence" value="ECO:0007669"/>
    <property type="project" value="InterPro"/>
</dbReference>
<evidence type="ECO:0000256" key="9">
    <source>
        <dbReference type="HAMAP-Rule" id="MF_00528"/>
    </source>
</evidence>
<dbReference type="PIRSF" id="PIRSF006305">
    <property type="entry name" value="Maf"/>
    <property type="match status" value="1"/>
</dbReference>
<evidence type="ECO:0000256" key="2">
    <source>
        <dbReference type="ARBA" id="ARBA00022490"/>
    </source>
</evidence>
<dbReference type="AlphaFoldDB" id="A0A2N8RJM7"/>
<reference evidence="10 11" key="1">
    <citation type="submission" date="2018-01" db="EMBL/GenBank/DDBJ databases">
        <title>Denitrification phenotypes of diverse strains of Pseudomonas stutzeri.</title>
        <authorList>
            <person name="Milligan D.A."/>
            <person name="Bergaust L."/>
            <person name="Bakken L.R."/>
            <person name="Frostegard A."/>
        </authorList>
    </citation>
    <scope>NUCLEOTIDE SEQUENCE [LARGE SCALE GENOMIC DNA]</scope>
    <source>
        <strain evidence="10 11">CCUG 44592</strain>
    </source>
</reference>
<feature type="site" description="Important for substrate specificity" evidence="9">
    <location>
        <position position="70"/>
    </location>
</feature>
<organism evidence="10 11">
    <name type="scientific">Stutzerimonas stutzeri</name>
    <name type="common">Pseudomonas stutzeri</name>
    <dbReference type="NCBI Taxonomy" id="316"/>
    <lineage>
        <taxon>Bacteria</taxon>
        <taxon>Pseudomonadati</taxon>
        <taxon>Pseudomonadota</taxon>
        <taxon>Gammaproteobacteria</taxon>
        <taxon>Pseudomonadales</taxon>
        <taxon>Pseudomonadaceae</taxon>
        <taxon>Stutzerimonas</taxon>
    </lineage>
</organism>
<comment type="subcellular location">
    <subcellularLocation>
        <location evidence="1 9">Cytoplasm</location>
    </subcellularLocation>
</comment>
<sequence>MRHLLLASSSRYRQQLLSRLRLSFDSCAPEIDETSLPGEAAEQLVRRLAETKARALAEQYPNHLIIGSDQVAVLDQEILGKPHTFERAKQQLQFASGNSVRFLTGLALLDSSSGRIQVDCIPFTVHFRELNETQIERYLKAEQPFDCAGSFKAEALGICLFRSTEGEDVTSLVGLPLIRLVDMLRNEGIELP</sequence>
<dbReference type="HAMAP" id="MF_00528">
    <property type="entry name" value="Maf"/>
    <property type="match status" value="1"/>
</dbReference>
<comment type="similarity">
    <text evidence="7 9">Belongs to the Maf family. YceF subfamily.</text>
</comment>
<keyword evidence="3 9" id="KW-0378">Hydrolase</keyword>
<evidence type="ECO:0000256" key="4">
    <source>
        <dbReference type="ARBA" id="ARBA00023080"/>
    </source>
</evidence>
<evidence type="ECO:0000256" key="5">
    <source>
        <dbReference type="ARBA" id="ARBA00050213"/>
    </source>
</evidence>
<dbReference type="Gene3D" id="3.90.950.10">
    <property type="match status" value="1"/>
</dbReference>
<comment type="cofactor">
    <cofactor evidence="9">
        <name>a divalent metal cation</name>
        <dbReference type="ChEBI" id="CHEBI:60240"/>
    </cofactor>
</comment>
<evidence type="ECO:0000256" key="6">
    <source>
        <dbReference type="ARBA" id="ARBA00053369"/>
    </source>
</evidence>
<evidence type="ECO:0000256" key="1">
    <source>
        <dbReference type="ARBA" id="ARBA00004496"/>
    </source>
</evidence>
<dbReference type="NCBIfam" id="TIGR00172">
    <property type="entry name" value="maf"/>
    <property type="match status" value="1"/>
</dbReference>
<dbReference type="Proteomes" id="UP000236003">
    <property type="component" value="Unassembled WGS sequence"/>
</dbReference>
<dbReference type="EMBL" id="POUM01000001">
    <property type="protein sequence ID" value="PNF61292.1"/>
    <property type="molecule type" value="Genomic_DNA"/>
</dbReference>
<evidence type="ECO:0000256" key="7">
    <source>
        <dbReference type="ARBA" id="ARBA00060749"/>
    </source>
</evidence>
<comment type="catalytic activity">
    <reaction evidence="5 9">
        <text>N(7)-methyl-GTP + H2O = N(7)-methyl-GMP + diphosphate + H(+)</text>
        <dbReference type="Rhea" id="RHEA:58744"/>
        <dbReference type="ChEBI" id="CHEBI:15377"/>
        <dbReference type="ChEBI" id="CHEBI:15378"/>
        <dbReference type="ChEBI" id="CHEBI:33019"/>
        <dbReference type="ChEBI" id="CHEBI:58285"/>
        <dbReference type="ChEBI" id="CHEBI:87133"/>
    </reaction>
</comment>
<comment type="function">
    <text evidence="6 9">Nucleoside triphosphate pyrophosphatase that hydrolyzes 7-methyl-GTP (m(7)GTP). May have a dual role in cell division arrest and in preventing the incorporation of modified nucleotides into cellular nucleic acids.</text>
</comment>
<dbReference type="GO" id="GO:0005737">
    <property type="term" value="C:cytoplasm"/>
    <property type="evidence" value="ECO:0007669"/>
    <property type="project" value="UniProtKB-SubCell"/>
</dbReference>
<gene>
    <name evidence="10" type="ORF">CXK99_00720</name>
</gene>
<keyword evidence="4 9" id="KW-0546">Nucleotide metabolism</keyword>
<dbReference type="PANTHER" id="PTHR43213:SF10">
    <property type="entry name" value="7-METHYL-GTP PYROPHOSPHATASE"/>
    <property type="match status" value="1"/>
</dbReference>
<dbReference type="RefSeq" id="WP_102819520.1">
    <property type="nucleotide sequence ID" value="NZ_JAMOHR010000001.1"/>
</dbReference>
<evidence type="ECO:0000256" key="8">
    <source>
        <dbReference type="ARBA" id="ARBA00068163"/>
    </source>
</evidence>
<evidence type="ECO:0000313" key="11">
    <source>
        <dbReference type="Proteomes" id="UP000236003"/>
    </source>
</evidence>
<protein>
    <recommendedName>
        <fullName evidence="8 9">7-methyl-GTP pyrophosphatase</fullName>
        <shortName evidence="9">m(7)GTP pyrophosphatase</shortName>
        <ecNumber evidence="9">3.6.1.-</ecNumber>
    </recommendedName>
</protein>
<dbReference type="InterPro" id="IPR029001">
    <property type="entry name" value="ITPase-like_fam"/>
</dbReference>